<evidence type="ECO:0000313" key="2">
    <source>
        <dbReference type="Proteomes" id="UP000712600"/>
    </source>
</evidence>
<dbReference type="AlphaFoldDB" id="A0A8S9NKR8"/>
<reference evidence="1" key="1">
    <citation type="submission" date="2019-12" db="EMBL/GenBank/DDBJ databases">
        <title>Genome sequencing and annotation of Brassica cretica.</title>
        <authorList>
            <person name="Studholme D.J."/>
            <person name="Sarris P."/>
        </authorList>
    </citation>
    <scope>NUCLEOTIDE SEQUENCE</scope>
    <source>
        <strain evidence="1">PFS-109/04</strain>
        <tissue evidence="1">Leaf</tissue>
    </source>
</reference>
<dbReference type="EMBL" id="QGKX02001621">
    <property type="protein sequence ID" value="KAF3504175.1"/>
    <property type="molecule type" value="Genomic_DNA"/>
</dbReference>
<gene>
    <name evidence="1" type="ORF">F2Q69_00040152</name>
</gene>
<comment type="caution">
    <text evidence="1">The sequence shown here is derived from an EMBL/GenBank/DDBJ whole genome shotgun (WGS) entry which is preliminary data.</text>
</comment>
<dbReference type="Proteomes" id="UP000712600">
    <property type="component" value="Unassembled WGS sequence"/>
</dbReference>
<evidence type="ECO:0000313" key="1">
    <source>
        <dbReference type="EMBL" id="KAF3504175.1"/>
    </source>
</evidence>
<organism evidence="1 2">
    <name type="scientific">Brassica cretica</name>
    <name type="common">Mustard</name>
    <dbReference type="NCBI Taxonomy" id="69181"/>
    <lineage>
        <taxon>Eukaryota</taxon>
        <taxon>Viridiplantae</taxon>
        <taxon>Streptophyta</taxon>
        <taxon>Embryophyta</taxon>
        <taxon>Tracheophyta</taxon>
        <taxon>Spermatophyta</taxon>
        <taxon>Magnoliopsida</taxon>
        <taxon>eudicotyledons</taxon>
        <taxon>Gunneridae</taxon>
        <taxon>Pentapetalae</taxon>
        <taxon>rosids</taxon>
        <taxon>malvids</taxon>
        <taxon>Brassicales</taxon>
        <taxon>Brassicaceae</taxon>
        <taxon>Brassiceae</taxon>
        <taxon>Brassica</taxon>
    </lineage>
</organism>
<protein>
    <submittedName>
        <fullName evidence="1">Uncharacterized protein</fullName>
    </submittedName>
</protein>
<name>A0A8S9NKR8_BRACR</name>
<accession>A0A8S9NKR8</accession>
<sequence>MTTLAVGHLARSQCLPLVPHQSKTAINATPASIAAYSTLPPTFPVLEHKQVEHHPDQGNEL</sequence>
<proteinExistence type="predicted"/>